<evidence type="ECO:0000313" key="1">
    <source>
        <dbReference type="EMBL" id="EZG67933.1"/>
    </source>
</evidence>
<dbReference type="EMBL" id="AFNH02000491">
    <property type="protein sequence ID" value="EZG67933.1"/>
    <property type="molecule type" value="Genomic_DNA"/>
</dbReference>
<sequence length="161" mass="17924">MTTKMPMMDCTSEQTVDACLMKANEMFGNLGPSTRQALRYISAHCPKADLKADSGRSRRERERSCTTSLVVVQPRVPTLLGVDVLVKTGLLEVDEAGMRLTIPALYTEVEPPKQARKDVVSGVDETKSDEELLRGARQEVQTQAQHLSDDDFEQLWSVLQT</sequence>
<dbReference type="eggNOG" id="ENOG502SYZE">
    <property type="taxonomic scope" value="Eukaryota"/>
</dbReference>
<protein>
    <submittedName>
        <fullName evidence="1">Uncharacterized protein</fullName>
    </submittedName>
</protein>
<dbReference type="VEuPathDB" id="CryptoDB:GNI_065400"/>
<evidence type="ECO:0000313" key="2">
    <source>
        <dbReference type="Proteomes" id="UP000019763"/>
    </source>
</evidence>
<dbReference type="GeneID" id="22912417"/>
<organism evidence="1 2">
    <name type="scientific">Gregarina niphandrodes</name>
    <name type="common">Septate eugregarine</name>
    <dbReference type="NCBI Taxonomy" id="110365"/>
    <lineage>
        <taxon>Eukaryota</taxon>
        <taxon>Sar</taxon>
        <taxon>Alveolata</taxon>
        <taxon>Apicomplexa</taxon>
        <taxon>Conoidasida</taxon>
        <taxon>Gregarinasina</taxon>
        <taxon>Eugregarinorida</taxon>
        <taxon>Gregarinidae</taxon>
        <taxon>Gregarina</taxon>
    </lineage>
</organism>
<comment type="caution">
    <text evidence="1">The sequence shown here is derived from an EMBL/GenBank/DDBJ whole genome shotgun (WGS) entry which is preliminary data.</text>
</comment>
<accession>A0A023B7Z5</accession>
<dbReference type="Proteomes" id="UP000019763">
    <property type="component" value="Unassembled WGS sequence"/>
</dbReference>
<dbReference type="RefSeq" id="XP_011130132.1">
    <property type="nucleotide sequence ID" value="XM_011131830.1"/>
</dbReference>
<keyword evidence="2" id="KW-1185">Reference proteome</keyword>
<gene>
    <name evidence="1" type="ORF">GNI_065400</name>
</gene>
<dbReference type="AlphaFoldDB" id="A0A023B7Z5"/>
<name>A0A023B7Z5_GRENI</name>
<reference evidence="1" key="1">
    <citation type="submission" date="2013-12" db="EMBL/GenBank/DDBJ databases">
        <authorList>
            <person name="Omoto C.K."/>
            <person name="Sibley D."/>
            <person name="Venepally P."/>
            <person name="Hadjithomas M."/>
            <person name="Karamycheva S."/>
            <person name="Brunk B."/>
            <person name="Roos D."/>
            <person name="Caler E."/>
            <person name="Lorenzi H."/>
        </authorList>
    </citation>
    <scope>NUCLEOTIDE SEQUENCE</scope>
</reference>
<proteinExistence type="predicted"/>